<evidence type="ECO:0000313" key="2">
    <source>
        <dbReference type="Proteomes" id="UP000622797"/>
    </source>
</evidence>
<reference evidence="1" key="2">
    <citation type="submission" date="2020-05" db="EMBL/GenBank/DDBJ databases">
        <authorList>
            <person name="Kim H.-S."/>
            <person name="Proctor R.H."/>
            <person name="Brown D.W."/>
        </authorList>
    </citation>
    <scope>NUCLEOTIDE SEQUENCE</scope>
    <source>
        <strain evidence="1">NRRL 20472</strain>
    </source>
</reference>
<gene>
    <name evidence="1" type="ORF">FSARC_6409</name>
</gene>
<dbReference type="AlphaFoldDB" id="A0A8H4TXQ1"/>
<protein>
    <submittedName>
        <fullName evidence="1">Uncharacterized protein</fullName>
    </submittedName>
</protein>
<organism evidence="1 2">
    <name type="scientific">Fusarium sarcochroum</name>
    <dbReference type="NCBI Taxonomy" id="1208366"/>
    <lineage>
        <taxon>Eukaryota</taxon>
        <taxon>Fungi</taxon>
        <taxon>Dikarya</taxon>
        <taxon>Ascomycota</taxon>
        <taxon>Pezizomycotina</taxon>
        <taxon>Sordariomycetes</taxon>
        <taxon>Hypocreomycetidae</taxon>
        <taxon>Hypocreales</taxon>
        <taxon>Nectriaceae</taxon>
        <taxon>Fusarium</taxon>
        <taxon>Fusarium lateritium species complex</taxon>
    </lineage>
</organism>
<dbReference type="Proteomes" id="UP000622797">
    <property type="component" value="Unassembled WGS sequence"/>
</dbReference>
<dbReference type="EMBL" id="JABEXW010000324">
    <property type="protein sequence ID" value="KAF4965845.1"/>
    <property type="molecule type" value="Genomic_DNA"/>
</dbReference>
<reference evidence="1" key="1">
    <citation type="journal article" date="2020" name="BMC Genomics">
        <title>Correction to: Identification and distribution of gene clusters required for synthesis of sphingolipid metabolism inhibitors in diverse species of the filamentous fungus Fusarium.</title>
        <authorList>
            <person name="Kim H.S."/>
            <person name="Lohmar J.M."/>
            <person name="Busman M."/>
            <person name="Brown D.W."/>
            <person name="Naumann T.A."/>
            <person name="Divon H.H."/>
            <person name="Lysoe E."/>
            <person name="Uhlig S."/>
            <person name="Proctor R.H."/>
        </authorList>
    </citation>
    <scope>NUCLEOTIDE SEQUENCE</scope>
    <source>
        <strain evidence="1">NRRL 20472</strain>
    </source>
</reference>
<proteinExistence type="predicted"/>
<comment type="caution">
    <text evidence="1">The sequence shown here is derived from an EMBL/GenBank/DDBJ whole genome shotgun (WGS) entry which is preliminary data.</text>
</comment>
<name>A0A8H4TXQ1_9HYPO</name>
<dbReference type="OrthoDB" id="4526328at2759"/>
<evidence type="ECO:0000313" key="1">
    <source>
        <dbReference type="EMBL" id="KAF4965845.1"/>
    </source>
</evidence>
<keyword evidence="2" id="KW-1185">Reference proteome</keyword>
<accession>A0A8H4TXQ1</accession>
<sequence length="228" mass="24470">MLLVDKVPIEGFNVVSNVACDESQATGDPDIVRKLSAEDVFNAAENRNDRKKMNPFQPIRNACIETLTSSNENPEIAALQAKPYAIAKLGSAAGPLLFIVLSVKFLVGLPKQSPFVDTIIVVVVPKACEVMGNALTIYSDKTDALTQNQMQAVSRIIRTSLQLEGLQHGESTGAFTSMDTICDISISKPAEMLNNPFKDLLPKSVALNSAALEGEVGSGKAFIGFDRD</sequence>